<feature type="transmembrane region" description="Helical" evidence="2">
    <location>
        <begin position="808"/>
        <end position="827"/>
    </location>
</feature>
<feature type="transmembrane region" description="Helical" evidence="2">
    <location>
        <begin position="445"/>
        <end position="462"/>
    </location>
</feature>
<feature type="transmembrane region" description="Helical" evidence="2">
    <location>
        <begin position="34"/>
        <end position="53"/>
    </location>
</feature>
<feature type="domain" description="PGG" evidence="3">
    <location>
        <begin position="506"/>
        <end position="548"/>
    </location>
</feature>
<feature type="transmembrane region" description="Helical" evidence="2">
    <location>
        <begin position="578"/>
        <end position="597"/>
    </location>
</feature>
<dbReference type="PANTHER" id="PTHR24177">
    <property type="entry name" value="CASKIN"/>
    <property type="match status" value="1"/>
</dbReference>
<feature type="transmembrane region" description="Helical" evidence="2">
    <location>
        <begin position="315"/>
        <end position="334"/>
    </location>
</feature>
<feature type="transmembrane region" description="Helical" evidence="2">
    <location>
        <begin position="376"/>
        <end position="393"/>
    </location>
</feature>
<evidence type="ECO:0000313" key="4">
    <source>
        <dbReference type="EnsemblPlants" id="LPERR06G10040.1"/>
    </source>
</evidence>
<keyword evidence="2" id="KW-0812">Transmembrane</keyword>
<feature type="transmembrane region" description="Helical" evidence="2">
    <location>
        <begin position="204"/>
        <end position="221"/>
    </location>
</feature>
<dbReference type="AlphaFoldDB" id="A0A0D9WPF1"/>
<feature type="transmembrane region" description="Helical" evidence="2">
    <location>
        <begin position="142"/>
        <end position="163"/>
    </location>
</feature>
<feature type="region of interest" description="Disordered" evidence="1">
    <location>
        <begin position="679"/>
        <end position="721"/>
    </location>
</feature>
<feature type="transmembrane region" description="Helical" evidence="2">
    <location>
        <begin position="468"/>
        <end position="490"/>
    </location>
</feature>
<dbReference type="InterPro" id="IPR026961">
    <property type="entry name" value="PGG_dom"/>
</dbReference>
<name>A0A0D9WPF1_9ORYZ</name>
<feature type="transmembrane region" description="Helical" evidence="2">
    <location>
        <begin position="511"/>
        <end position="531"/>
    </location>
</feature>
<feature type="transmembrane region" description="Helical" evidence="2">
    <location>
        <begin position="252"/>
        <end position="272"/>
    </location>
</feature>
<feature type="transmembrane region" description="Helical" evidence="2">
    <location>
        <begin position="284"/>
        <end position="303"/>
    </location>
</feature>
<feature type="transmembrane region" description="Helical" evidence="2">
    <location>
        <begin position="839"/>
        <end position="859"/>
    </location>
</feature>
<feature type="domain" description="PGG" evidence="3">
    <location>
        <begin position="30"/>
        <end position="136"/>
    </location>
</feature>
<dbReference type="EnsemblPlants" id="LPERR06G10040.1">
    <property type="protein sequence ID" value="LPERR06G10040.1"/>
    <property type="gene ID" value="LPERR06G10040"/>
</dbReference>
<feature type="compositionally biased region" description="Basic and acidic residues" evidence="1">
    <location>
        <begin position="7"/>
        <end position="17"/>
    </location>
</feature>
<dbReference type="HOGENOM" id="CLU_007110_1_0_1"/>
<feature type="transmembrane region" description="Helical" evidence="2">
    <location>
        <begin position="551"/>
        <end position="571"/>
    </location>
</feature>
<reference evidence="4 5" key="1">
    <citation type="submission" date="2012-08" db="EMBL/GenBank/DDBJ databases">
        <title>Oryza genome evolution.</title>
        <authorList>
            <person name="Wing R.A."/>
        </authorList>
    </citation>
    <scope>NUCLEOTIDE SEQUENCE</scope>
</reference>
<feature type="region of interest" description="Disordered" evidence="1">
    <location>
        <begin position="169"/>
        <end position="196"/>
    </location>
</feature>
<keyword evidence="5" id="KW-1185">Reference proteome</keyword>
<evidence type="ECO:0000256" key="2">
    <source>
        <dbReference type="SAM" id="Phobius"/>
    </source>
</evidence>
<feature type="compositionally biased region" description="Polar residues" evidence="1">
    <location>
        <begin position="682"/>
        <end position="691"/>
    </location>
</feature>
<protein>
    <recommendedName>
        <fullName evidence="3">PGG domain-containing protein</fullName>
    </recommendedName>
</protein>
<feature type="transmembrane region" description="Helical" evidence="2">
    <location>
        <begin position="774"/>
        <end position="796"/>
    </location>
</feature>
<keyword evidence="2" id="KW-0472">Membrane</keyword>
<dbReference type="Pfam" id="PF13962">
    <property type="entry name" value="PGG"/>
    <property type="match status" value="5"/>
</dbReference>
<reference evidence="5" key="2">
    <citation type="submission" date="2013-12" db="EMBL/GenBank/DDBJ databases">
        <authorList>
            <person name="Yu Y."/>
            <person name="Lee S."/>
            <person name="de Baynast K."/>
            <person name="Wissotski M."/>
            <person name="Liu L."/>
            <person name="Talag J."/>
            <person name="Goicoechea J."/>
            <person name="Angelova A."/>
            <person name="Jetty R."/>
            <person name="Kudrna D."/>
            <person name="Golser W."/>
            <person name="Rivera L."/>
            <person name="Zhang J."/>
            <person name="Wing R."/>
        </authorList>
    </citation>
    <scope>NUCLEOTIDE SEQUENCE</scope>
</reference>
<organism evidence="4 5">
    <name type="scientific">Leersia perrieri</name>
    <dbReference type="NCBI Taxonomy" id="77586"/>
    <lineage>
        <taxon>Eukaryota</taxon>
        <taxon>Viridiplantae</taxon>
        <taxon>Streptophyta</taxon>
        <taxon>Embryophyta</taxon>
        <taxon>Tracheophyta</taxon>
        <taxon>Spermatophyta</taxon>
        <taxon>Magnoliopsida</taxon>
        <taxon>Liliopsida</taxon>
        <taxon>Poales</taxon>
        <taxon>Poaceae</taxon>
        <taxon>BOP clade</taxon>
        <taxon>Oryzoideae</taxon>
        <taxon>Oryzeae</taxon>
        <taxon>Oryzinae</taxon>
        <taxon>Leersia</taxon>
    </lineage>
</organism>
<feature type="region of interest" description="Disordered" evidence="1">
    <location>
        <begin position="615"/>
        <end position="637"/>
    </location>
</feature>
<feature type="transmembrane region" description="Helical" evidence="2">
    <location>
        <begin position="111"/>
        <end position="130"/>
    </location>
</feature>
<feature type="region of interest" description="Disordered" evidence="1">
    <location>
        <begin position="1"/>
        <end position="26"/>
    </location>
</feature>
<evidence type="ECO:0000256" key="1">
    <source>
        <dbReference type="SAM" id="MobiDB-lite"/>
    </source>
</evidence>
<feature type="domain" description="PGG" evidence="3">
    <location>
        <begin position="370"/>
        <end position="464"/>
    </location>
</feature>
<sequence length="863" mass="94229">MSLTTKIDAHNKNESSKENTSNQPSSSEYQLKNYLLLLATLVATVTYGAGLNLPGGFWQETHEGHFAGDPILPGNHYQQYIMFYYCNATAFAASLVICLLLLVLDEKSTHCAAALRIVMVFDLLGLMGAYAAGSCRDEFTTIYSSVIMSMVFAYIGPSFFTYAMSKLQKDKNPGKKNKDPSELKDTEKQKEDPGEHKREELHEVLMLLATFAITITYVAGLNPPGGFWGSTKDGHRVSNPILQNINSRRYKAFFLCNTTAFVASLLIIMLLLDKRVNKVQMSLQFGELYGSIVVALFGLIGAYAAGSCREADDTIYVICLIVAILAYIFLQVAITKVIDKRPKNVPKTGPKRSISSAIDSSRNTNHNVAMEKARSLVMLLATLAASITYQAGLEPPGGLWQTTVMGIRSVTQYSSQHTQHAFVASLVSIIMVQSSYVLKQHTLEAAMILDLFALICAYAAGSCRDVSTSIYVVALAGGVLVYVVIHIIFFTLDNMDNQHDDPIEEDNKREVLLLLAILVATLTYQAGLTPPAGFWPEDDNLEHHQAGIKCYALYVCMVAGMFSLMGAYAAGSSRHLRTSIYVLILVGAVFALVVIAWNKRYSKTVVINIVKESSGQVDGNTDNEASEPAPIIEGKGSSSQAIEIIDLTSTQPGGSHKGIESSGKLCAIADAALRDNDKRECSSLQEGSRINSLPAGKGTHDSENGSSLQAANSKEDKSGSTDKDMREYLMLLGVLAASVTYQAGLKPPGGLWQENSKEHFAGSSILHDINKRRYYAFFYSNSTSFMASIVVIALLLPRMLNNLEISVWPMYMAILLDMLGLLGAYAAGSTMEWETSRNIIALVVPVLLYIAAYAAISFFRKKD</sequence>
<dbReference type="Proteomes" id="UP000032180">
    <property type="component" value="Chromosome 6"/>
</dbReference>
<feature type="domain" description="PGG" evidence="3">
    <location>
        <begin position="196"/>
        <end position="309"/>
    </location>
</feature>
<proteinExistence type="predicted"/>
<keyword evidence="2" id="KW-1133">Transmembrane helix</keyword>
<dbReference type="GO" id="GO:0016020">
    <property type="term" value="C:membrane"/>
    <property type="evidence" value="ECO:0007669"/>
    <property type="project" value="TreeGrafter"/>
</dbReference>
<dbReference type="Gramene" id="LPERR06G10040.1">
    <property type="protein sequence ID" value="LPERR06G10040.1"/>
    <property type="gene ID" value="LPERR06G10040"/>
</dbReference>
<feature type="domain" description="PGG" evidence="3">
    <location>
        <begin position="723"/>
        <end position="831"/>
    </location>
</feature>
<dbReference type="PANTHER" id="PTHR24177:SF432">
    <property type="entry name" value="OS06G0286146 PROTEIN"/>
    <property type="match status" value="1"/>
</dbReference>
<evidence type="ECO:0000259" key="3">
    <source>
        <dbReference type="Pfam" id="PF13962"/>
    </source>
</evidence>
<feature type="transmembrane region" description="Helical" evidence="2">
    <location>
        <begin position="82"/>
        <end position="104"/>
    </location>
</feature>
<evidence type="ECO:0000313" key="5">
    <source>
        <dbReference type="Proteomes" id="UP000032180"/>
    </source>
</evidence>
<reference evidence="4" key="3">
    <citation type="submission" date="2015-04" db="UniProtKB">
        <authorList>
            <consortium name="EnsemblPlants"/>
        </authorList>
    </citation>
    <scope>IDENTIFICATION</scope>
</reference>
<accession>A0A0D9WPF1</accession>